<dbReference type="Proteomes" id="UP000297910">
    <property type="component" value="Unassembled WGS sequence"/>
</dbReference>
<protein>
    <submittedName>
        <fullName evidence="1">Uncharacterized protein</fullName>
    </submittedName>
</protein>
<proteinExistence type="predicted"/>
<evidence type="ECO:0000313" key="2">
    <source>
        <dbReference type="Proteomes" id="UP000297910"/>
    </source>
</evidence>
<name>A0A4Z1G2G6_9HELO</name>
<sequence length="97" mass="10499">MCTHSSIPAIAVNGEDLSQVYEASSIANDTSSQEAMKDGLCSSLETPERNVSAVAPTKQRCYVLRKVIKGTSKEFSNHIAVAPPKSTEREYRIGIVV</sequence>
<reference evidence="1 2" key="1">
    <citation type="submission" date="2017-12" db="EMBL/GenBank/DDBJ databases">
        <title>Comparative genomics of Botrytis spp.</title>
        <authorList>
            <person name="Valero-Jimenez C.A."/>
            <person name="Tapia P."/>
            <person name="Veloso J."/>
            <person name="Silva-Moreno E."/>
            <person name="Staats M."/>
            <person name="Valdes J.H."/>
            <person name="Van Kan J.A.L."/>
        </authorList>
    </citation>
    <scope>NUCLEOTIDE SEQUENCE [LARGE SCALE GENOMIC DNA]</scope>
    <source>
        <strain evidence="1 2">Bp0003</strain>
    </source>
</reference>
<dbReference type="EMBL" id="PQXI01000031">
    <property type="protein sequence ID" value="TGO28201.1"/>
    <property type="molecule type" value="Genomic_DNA"/>
</dbReference>
<organism evidence="1 2">
    <name type="scientific">Botrytis paeoniae</name>
    <dbReference type="NCBI Taxonomy" id="278948"/>
    <lineage>
        <taxon>Eukaryota</taxon>
        <taxon>Fungi</taxon>
        <taxon>Dikarya</taxon>
        <taxon>Ascomycota</taxon>
        <taxon>Pezizomycotina</taxon>
        <taxon>Leotiomycetes</taxon>
        <taxon>Helotiales</taxon>
        <taxon>Sclerotiniaceae</taxon>
        <taxon>Botrytis</taxon>
    </lineage>
</organism>
<comment type="caution">
    <text evidence="1">The sequence shown here is derived from an EMBL/GenBank/DDBJ whole genome shotgun (WGS) entry which is preliminary data.</text>
</comment>
<keyword evidence="2" id="KW-1185">Reference proteome</keyword>
<gene>
    <name evidence="1" type="ORF">BPAE_0031g00670</name>
</gene>
<dbReference type="AlphaFoldDB" id="A0A4Z1G2G6"/>
<accession>A0A4Z1G2G6</accession>
<evidence type="ECO:0000313" key="1">
    <source>
        <dbReference type="EMBL" id="TGO28201.1"/>
    </source>
</evidence>